<sequence>MKYSFLNKRITFGILLFCFITLQSQNITVINATNESVMIKNNNQSVKLNNESKKEFSGVNSISINGSNLSRTINIFLEPKEKLSITIEKDKNLLFTGNHSFLHEYISETLNVDLFGKIPLYEQIGEKKNFNELKNRFRTAASRHIKESKTIQHNCFS</sequence>
<dbReference type="Proteomes" id="UP000186744">
    <property type="component" value="Unassembled WGS sequence"/>
</dbReference>
<dbReference type="EMBL" id="FTOL01000003">
    <property type="protein sequence ID" value="SIS94304.1"/>
    <property type="molecule type" value="Genomic_DNA"/>
</dbReference>
<organism evidence="1 2">
    <name type="scientific">Chryseobacterium ureilyticum</name>
    <dbReference type="NCBI Taxonomy" id="373668"/>
    <lineage>
        <taxon>Bacteria</taxon>
        <taxon>Pseudomonadati</taxon>
        <taxon>Bacteroidota</taxon>
        <taxon>Flavobacteriia</taxon>
        <taxon>Flavobacteriales</taxon>
        <taxon>Weeksellaceae</taxon>
        <taxon>Chryseobacterium group</taxon>
        <taxon>Chryseobacterium</taxon>
    </lineage>
</organism>
<accession>A0A1N7N7H3</accession>
<evidence type="ECO:0000313" key="2">
    <source>
        <dbReference type="Proteomes" id="UP000186744"/>
    </source>
</evidence>
<keyword evidence="2" id="KW-1185">Reference proteome</keyword>
<protein>
    <submittedName>
        <fullName evidence="1">Intein N-terminal splicing region</fullName>
    </submittedName>
</protein>
<evidence type="ECO:0000313" key="1">
    <source>
        <dbReference type="EMBL" id="SIS94304.1"/>
    </source>
</evidence>
<proteinExistence type="predicted"/>
<reference evidence="2" key="1">
    <citation type="submission" date="2017-01" db="EMBL/GenBank/DDBJ databases">
        <authorList>
            <person name="Varghese N."/>
            <person name="Submissions S."/>
        </authorList>
    </citation>
    <scope>NUCLEOTIDE SEQUENCE [LARGE SCALE GENOMIC DNA]</scope>
    <source>
        <strain evidence="2">DSM 18017</strain>
    </source>
</reference>
<dbReference type="AlphaFoldDB" id="A0A1N7N7H3"/>
<name>A0A1N7N7H3_9FLAO</name>
<dbReference type="STRING" id="373668.SAMN05421786_103278"/>
<gene>
    <name evidence="1" type="ORF">SAMN05421786_103278</name>
</gene>